<evidence type="ECO:0000313" key="1">
    <source>
        <dbReference type="EMBL" id="QDV28206.1"/>
    </source>
</evidence>
<keyword evidence="2" id="KW-1185">Reference proteome</keyword>
<reference evidence="1 2" key="1">
    <citation type="submission" date="2019-02" db="EMBL/GenBank/DDBJ databases">
        <title>Deep-cultivation of Planctomycetes and their phenomic and genomic characterization uncovers novel biology.</title>
        <authorList>
            <person name="Wiegand S."/>
            <person name="Jogler M."/>
            <person name="Boedeker C."/>
            <person name="Pinto D."/>
            <person name="Vollmers J."/>
            <person name="Rivas-Marin E."/>
            <person name="Kohn T."/>
            <person name="Peeters S.H."/>
            <person name="Heuer A."/>
            <person name="Rast P."/>
            <person name="Oberbeckmann S."/>
            <person name="Bunk B."/>
            <person name="Jeske O."/>
            <person name="Meyerdierks A."/>
            <person name="Storesund J.E."/>
            <person name="Kallscheuer N."/>
            <person name="Luecker S."/>
            <person name="Lage O.M."/>
            <person name="Pohl T."/>
            <person name="Merkel B.J."/>
            <person name="Hornburger P."/>
            <person name="Mueller R.-W."/>
            <person name="Bruemmer F."/>
            <person name="Labrenz M."/>
            <person name="Spormann A.M."/>
            <person name="Op den Camp H."/>
            <person name="Overmann J."/>
            <person name="Amann R."/>
            <person name="Jetten M.S.M."/>
            <person name="Mascher T."/>
            <person name="Medema M.H."/>
            <person name="Devos D.P."/>
            <person name="Kaster A.-K."/>
            <person name="Ovreas L."/>
            <person name="Rohde M."/>
            <person name="Galperin M.Y."/>
            <person name="Jogler C."/>
        </authorList>
    </citation>
    <scope>NUCLEOTIDE SEQUENCE [LARGE SCALE GENOMIC DNA]</scope>
    <source>
        <strain evidence="1 2">Spb1</strain>
    </source>
</reference>
<organism evidence="1 2">
    <name type="scientific">Planctopirus ephydatiae</name>
    <dbReference type="NCBI Taxonomy" id="2528019"/>
    <lineage>
        <taxon>Bacteria</taxon>
        <taxon>Pseudomonadati</taxon>
        <taxon>Planctomycetota</taxon>
        <taxon>Planctomycetia</taxon>
        <taxon>Planctomycetales</taxon>
        <taxon>Planctomycetaceae</taxon>
        <taxon>Planctopirus</taxon>
    </lineage>
</organism>
<accession>A0A518GHY1</accession>
<evidence type="ECO:0000313" key="2">
    <source>
        <dbReference type="Proteomes" id="UP000315349"/>
    </source>
</evidence>
<dbReference type="RefSeq" id="WP_145294038.1">
    <property type="nucleotide sequence ID" value="NZ_CP036299.1"/>
</dbReference>
<sequence>MANEISLEALCQEVVASAEAQVDREISERLRNAFNALGQHPDRRQAVTILADAIPQIGSPVGCGILAVWLGAGVENGIDPDDAIPRLIEALRCWMGKIPDDLSEPVSAELSSGLEFLGRGIVAHISRSPTRWAQYRHDEQLIQELQRVEGVSAGANWVYELLSRTSGSLIAIDVAERRAFRVEYKNLSNCFHLFTLLQIELAPRLTYAPRISRELVEVATGPAMHDVSDAAWWHYGNGTSSEANILASIWGELSPSTIPMIDLQQIMLLWPPLLESRQWDGNFFRPFLMAAPPSLRIVEELPATEVDQWWQTLELPARLPEGVAKARPSPTEELKRPWWKFW</sequence>
<dbReference type="OrthoDB" id="240021at2"/>
<dbReference type="Proteomes" id="UP000315349">
    <property type="component" value="Chromosome"/>
</dbReference>
<protein>
    <submittedName>
        <fullName evidence="1">Uncharacterized protein</fullName>
    </submittedName>
</protein>
<dbReference type="KEGG" id="peh:Spb1_00690"/>
<name>A0A518GHY1_9PLAN</name>
<proteinExistence type="predicted"/>
<gene>
    <name evidence="1" type="ORF">Spb1_00690</name>
</gene>
<dbReference type="AlphaFoldDB" id="A0A518GHY1"/>
<dbReference type="EMBL" id="CP036299">
    <property type="protein sequence ID" value="QDV28206.1"/>
    <property type="molecule type" value="Genomic_DNA"/>
</dbReference>